<dbReference type="Pfam" id="PF16242">
    <property type="entry name" value="Pyrid_ox_like"/>
    <property type="match status" value="1"/>
</dbReference>
<dbReference type="OrthoDB" id="1432662at2"/>
<dbReference type="InterPro" id="IPR052917">
    <property type="entry name" value="Stress-Dev_Protein"/>
</dbReference>
<dbReference type="InterPro" id="IPR012349">
    <property type="entry name" value="Split_barrel_FMN-bd"/>
</dbReference>
<protein>
    <recommendedName>
        <fullName evidence="1">General stress protein FMN-binding split barrel domain-containing protein</fullName>
    </recommendedName>
</protein>
<dbReference type="RefSeq" id="WP_109101748.1">
    <property type="nucleotide sequence ID" value="NZ_QDKQ01000055.1"/>
</dbReference>
<dbReference type="PANTHER" id="PTHR34818">
    <property type="entry name" value="PROTEIN BLI-3"/>
    <property type="match status" value="1"/>
</dbReference>
<organism evidence="2 3">
    <name type="scientific">Caulobacter endophyticus</name>
    <dbReference type="NCBI Taxonomy" id="2172652"/>
    <lineage>
        <taxon>Bacteria</taxon>
        <taxon>Pseudomonadati</taxon>
        <taxon>Pseudomonadota</taxon>
        <taxon>Alphaproteobacteria</taxon>
        <taxon>Caulobacterales</taxon>
        <taxon>Caulobacteraceae</taxon>
        <taxon>Caulobacter</taxon>
    </lineage>
</organism>
<sequence>MSTDPHDKADVEKRLWKEIEDARFGMLGLVQSHQHYQPMTAFAEPETGRIWFFTRDDTDLAQAVAADGGDAMFVVQAKDGDFQACIGGRLSRDHDTARIQRWWSPIVAAWYPDGKDDPHLTLLRLDARDAELWISKGGAVRFAWEIAKANLTDSRPDLGDRAHLGLGG</sequence>
<proteinExistence type="predicted"/>
<evidence type="ECO:0000259" key="1">
    <source>
        <dbReference type="Pfam" id="PF16242"/>
    </source>
</evidence>
<dbReference type="SUPFAM" id="SSF50475">
    <property type="entry name" value="FMN-binding split barrel"/>
    <property type="match status" value="1"/>
</dbReference>
<dbReference type="AlphaFoldDB" id="A0A2T9JSM1"/>
<name>A0A2T9JSM1_9CAUL</name>
<comment type="caution">
    <text evidence="2">The sequence shown here is derived from an EMBL/GenBank/DDBJ whole genome shotgun (WGS) entry which is preliminary data.</text>
</comment>
<evidence type="ECO:0000313" key="2">
    <source>
        <dbReference type="EMBL" id="PVM86712.1"/>
    </source>
</evidence>
<evidence type="ECO:0000313" key="3">
    <source>
        <dbReference type="Proteomes" id="UP000245073"/>
    </source>
</evidence>
<reference evidence="2 3" key="1">
    <citation type="submission" date="2018-04" db="EMBL/GenBank/DDBJ databases">
        <title>The genome sequence of Caulobacter sp. 744.</title>
        <authorList>
            <person name="Gao J."/>
            <person name="Sun J."/>
        </authorList>
    </citation>
    <scope>NUCLEOTIDE SEQUENCE [LARGE SCALE GENOMIC DNA]</scope>
    <source>
        <strain evidence="2 3">774</strain>
    </source>
</reference>
<dbReference type="PANTHER" id="PTHR34818:SF1">
    <property type="entry name" value="PROTEIN BLI-3"/>
    <property type="match status" value="1"/>
</dbReference>
<keyword evidence="3" id="KW-1185">Reference proteome</keyword>
<feature type="domain" description="General stress protein FMN-binding split barrel" evidence="1">
    <location>
        <begin position="12"/>
        <end position="157"/>
    </location>
</feature>
<accession>A0A2T9JSM1</accession>
<dbReference type="Proteomes" id="UP000245073">
    <property type="component" value="Unassembled WGS sequence"/>
</dbReference>
<dbReference type="InterPro" id="IPR038725">
    <property type="entry name" value="YdaG_split_barrel_FMN-bd"/>
</dbReference>
<dbReference type="EMBL" id="QDKQ01000055">
    <property type="protein sequence ID" value="PVM86712.1"/>
    <property type="molecule type" value="Genomic_DNA"/>
</dbReference>
<dbReference type="Gene3D" id="2.30.110.10">
    <property type="entry name" value="Electron Transport, Fmn-binding Protein, Chain A"/>
    <property type="match status" value="1"/>
</dbReference>
<gene>
    <name evidence="2" type="ORF">DDF67_15415</name>
</gene>